<dbReference type="Proteomes" id="UP000594014">
    <property type="component" value="Chromosome"/>
</dbReference>
<organism evidence="1 2">
    <name type="scientific">Anoxybacterium hadale</name>
    <dbReference type="NCBI Taxonomy" id="3408580"/>
    <lineage>
        <taxon>Bacteria</taxon>
        <taxon>Bacillati</taxon>
        <taxon>Bacillota</taxon>
        <taxon>Clostridia</taxon>
        <taxon>Peptostreptococcales</taxon>
        <taxon>Anaerovoracaceae</taxon>
        <taxon>Anoxybacterium</taxon>
    </lineage>
</organism>
<sequence>MKKMMLMFCGWLLLVLAVMGIVLPVLPTTPFVIAAAACFSIGDPKMYQRLESSKVFGPYLEGWRTKQGISASRKASAIAILWILMTLSILLTQKLWLTVLLIFIGIGVTTHLLLMKTKK</sequence>
<proteinExistence type="predicted"/>
<reference evidence="1" key="1">
    <citation type="submission" date="2019-08" db="EMBL/GenBank/DDBJ databases">
        <title>Genome sequence of Clostridiales bacterium MT110.</title>
        <authorList>
            <person name="Cao J."/>
        </authorList>
    </citation>
    <scope>NUCLEOTIDE SEQUENCE</scope>
    <source>
        <strain evidence="1">MT110</strain>
    </source>
</reference>
<accession>A0ACD1A986</accession>
<name>A0ACD1A986_9FIRM</name>
<dbReference type="EMBL" id="CP042469">
    <property type="protein sequence ID" value="QOX62981.1"/>
    <property type="molecule type" value="Genomic_DNA"/>
</dbReference>
<protein>
    <submittedName>
        <fullName evidence="1">DUF454 domain-containing protein</fullName>
    </submittedName>
</protein>
<keyword evidence="2" id="KW-1185">Reference proteome</keyword>
<gene>
    <name evidence="1" type="ORF">FRZ06_06320</name>
</gene>
<evidence type="ECO:0000313" key="1">
    <source>
        <dbReference type="EMBL" id="QOX62981.1"/>
    </source>
</evidence>
<evidence type="ECO:0000313" key="2">
    <source>
        <dbReference type="Proteomes" id="UP000594014"/>
    </source>
</evidence>